<keyword evidence="3" id="KW-1185">Reference proteome</keyword>
<sequence length="503" mass="55446">MPQALPPLIAALLEANRYPDPATCVELVETHASWLLLAGAFAYKIKKPLVLPFLDYGTLAKRRDCCEAELRLNRRFSADLYLQVVPIVGTTADPRIGGTGTAIEFAVKMRRFAEVGRLDRLCARGQLHAKQMSALAATIAEFHAQAATAPAGTRFGDPEQVLAPALANFAELAALLPGSEEQTPLTWLCEWTRSEFDRLAPRFAARRAAGRVRECHGDLHLGNLVLIDDQIRLFDCIEFSEDLRWIDVASEIAFTFIDLVDHDQPGLAGWLVNEWLSCSGDYDAVQVLRFYAVYRALVRAKVAALRARQTNGDSSQARHYLALAERLAKPPPARLIITHGVAGCGKSRAARRILLHDPEAATLRVRSDVERKRLFDLDATARSGSPVDGGIYASDASELTYARLYALARELLVANWSVIVDAAFLEGNRRDRFRALAAHTNAAFFIVAPQATPAVLRARIRGRLHKGHDASEATLAVLAQQLSRTQPLRADERDCLLQEAVYA</sequence>
<dbReference type="AlphaFoldDB" id="A0A011P7M1"/>
<protein>
    <submittedName>
        <fullName evidence="2">Kinase</fullName>
    </submittedName>
</protein>
<dbReference type="Pfam" id="PF13671">
    <property type="entry name" value="AAA_33"/>
    <property type="match status" value="1"/>
</dbReference>
<gene>
    <name evidence="2" type="ORF">AW11_00299</name>
</gene>
<dbReference type="InterPro" id="IPR002575">
    <property type="entry name" value="Aminoglycoside_PTrfase"/>
</dbReference>
<dbReference type="Proteomes" id="UP000022141">
    <property type="component" value="Unassembled WGS sequence"/>
</dbReference>
<dbReference type="InterPro" id="IPR052732">
    <property type="entry name" value="Cell-binding_unc_protein"/>
</dbReference>
<dbReference type="EMBL" id="JEMY01000003">
    <property type="protein sequence ID" value="EXI90958.1"/>
    <property type="molecule type" value="Genomic_DNA"/>
</dbReference>
<dbReference type="Gene3D" id="3.40.50.300">
    <property type="entry name" value="P-loop containing nucleotide triphosphate hydrolases"/>
    <property type="match status" value="1"/>
</dbReference>
<dbReference type="SUPFAM" id="SSF56112">
    <property type="entry name" value="Protein kinase-like (PK-like)"/>
    <property type="match status" value="1"/>
</dbReference>
<keyword evidence="2" id="KW-0808">Transferase</keyword>
<dbReference type="GO" id="GO:0016301">
    <property type="term" value="F:kinase activity"/>
    <property type="evidence" value="ECO:0007669"/>
    <property type="project" value="UniProtKB-KW"/>
</dbReference>
<dbReference type="STRING" id="1454004.AW11_00299"/>
<dbReference type="eggNOG" id="COG2187">
    <property type="taxonomic scope" value="Bacteria"/>
</dbReference>
<comment type="caution">
    <text evidence="2">The sequence shown here is derived from an EMBL/GenBank/DDBJ whole genome shotgun (WGS) entry which is preliminary data.</text>
</comment>
<keyword evidence="2" id="KW-0418">Kinase</keyword>
<evidence type="ECO:0000313" key="2">
    <source>
        <dbReference type="EMBL" id="EXI90958.1"/>
    </source>
</evidence>
<dbReference type="PATRIC" id="fig|1454004.3.peg.308"/>
<dbReference type="Gene3D" id="3.90.1200.10">
    <property type="match status" value="1"/>
</dbReference>
<evidence type="ECO:0000259" key="1">
    <source>
        <dbReference type="Pfam" id="PF01636"/>
    </source>
</evidence>
<evidence type="ECO:0000313" key="3">
    <source>
        <dbReference type="Proteomes" id="UP000022141"/>
    </source>
</evidence>
<name>A0A011P7M1_ACCRE</name>
<dbReference type="PANTHER" id="PTHR43883:SF1">
    <property type="entry name" value="GLUCONOKINASE"/>
    <property type="match status" value="1"/>
</dbReference>
<dbReference type="InterPro" id="IPR011009">
    <property type="entry name" value="Kinase-like_dom_sf"/>
</dbReference>
<accession>A0A011P7M1</accession>
<organism evidence="2 3">
    <name type="scientific">Accumulibacter regalis</name>
    <dbReference type="NCBI Taxonomy" id="522306"/>
    <lineage>
        <taxon>Bacteria</taxon>
        <taxon>Pseudomonadati</taxon>
        <taxon>Pseudomonadota</taxon>
        <taxon>Betaproteobacteria</taxon>
        <taxon>Candidatus Accumulibacter</taxon>
    </lineage>
</organism>
<dbReference type="InterPro" id="IPR027417">
    <property type="entry name" value="P-loop_NTPase"/>
</dbReference>
<dbReference type="PANTHER" id="PTHR43883">
    <property type="entry name" value="SLR0207 PROTEIN"/>
    <property type="match status" value="1"/>
</dbReference>
<proteinExistence type="predicted"/>
<dbReference type="Pfam" id="PF01636">
    <property type="entry name" value="APH"/>
    <property type="match status" value="1"/>
</dbReference>
<dbReference type="SUPFAM" id="SSF52540">
    <property type="entry name" value="P-loop containing nucleoside triphosphate hydrolases"/>
    <property type="match status" value="1"/>
</dbReference>
<reference evidence="2" key="1">
    <citation type="submission" date="2014-02" db="EMBL/GenBank/DDBJ databases">
        <title>Expanding our view of genomic diversity in Candidatus Accumulibacter clades.</title>
        <authorList>
            <person name="Skennerton C.T."/>
            <person name="Barr J.J."/>
            <person name="Slater F.R."/>
            <person name="Bond P.L."/>
            <person name="Tyson G.W."/>
        </authorList>
    </citation>
    <scope>NUCLEOTIDE SEQUENCE [LARGE SCALE GENOMIC DNA]</scope>
</reference>
<dbReference type="eggNOG" id="COG0645">
    <property type="taxonomic scope" value="Bacteria"/>
</dbReference>
<feature type="domain" description="Aminoglycoside phosphotransferase" evidence="1">
    <location>
        <begin position="120"/>
        <end position="285"/>
    </location>
</feature>